<dbReference type="InterPro" id="IPR052901">
    <property type="entry name" value="Bact_TGase-like"/>
</dbReference>
<proteinExistence type="predicted"/>
<evidence type="ECO:0000256" key="1">
    <source>
        <dbReference type="SAM" id="MobiDB-lite"/>
    </source>
</evidence>
<evidence type="ECO:0000313" key="5">
    <source>
        <dbReference type="Proteomes" id="UP001205337"/>
    </source>
</evidence>
<feature type="compositionally biased region" description="Low complexity" evidence="1">
    <location>
        <begin position="560"/>
        <end position="573"/>
    </location>
</feature>
<evidence type="ECO:0000259" key="3">
    <source>
        <dbReference type="SMART" id="SM00460"/>
    </source>
</evidence>
<dbReference type="RefSeq" id="WP_258799546.1">
    <property type="nucleotide sequence ID" value="NZ_JANTHX010000008.1"/>
</dbReference>
<feature type="domain" description="Transglutaminase-like" evidence="3">
    <location>
        <begin position="464"/>
        <end position="537"/>
    </location>
</feature>
<evidence type="ECO:0000313" key="4">
    <source>
        <dbReference type="EMBL" id="MCS0500387.1"/>
    </source>
</evidence>
<feature type="transmembrane region" description="Helical" evidence="2">
    <location>
        <begin position="51"/>
        <end position="70"/>
    </location>
</feature>
<gene>
    <name evidence="4" type="ORF">NUH29_12600</name>
</gene>
<keyword evidence="5" id="KW-1185">Reference proteome</keyword>
<keyword evidence="2" id="KW-0812">Transmembrane</keyword>
<dbReference type="PANTHER" id="PTHR42736">
    <property type="entry name" value="PROTEIN-GLUTAMINE GAMMA-GLUTAMYLTRANSFERASE"/>
    <property type="match status" value="1"/>
</dbReference>
<dbReference type="InterPro" id="IPR038765">
    <property type="entry name" value="Papain-like_cys_pep_sf"/>
</dbReference>
<dbReference type="Proteomes" id="UP001205337">
    <property type="component" value="Unassembled WGS sequence"/>
</dbReference>
<dbReference type="SUPFAM" id="SSF54001">
    <property type="entry name" value="Cysteine proteinases"/>
    <property type="match status" value="1"/>
</dbReference>
<dbReference type="SMART" id="SM00460">
    <property type="entry name" value="TGc"/>
    <property type="match status" value="1"/>
</dbReference>
<keyword evidence="2" id="KW-1133">Transmembrane helix</keyword>
<organism evidence="4 5">
    <name type="scientific">Protaetiibacter mangrovi</name>
    <dbReference type="NCBI Taxonomy" id="2970926"/>
    <lineage>
        <taxon>Bacteria</taxon>
        <taxon>Bacillati</taxon>
        <taxon>Actinomycetota</taxon>
        <taxon>Actinomycetes</taxon>
        <taxon>Micrococcales</taxon>
        <taxon>Microbacteriaceae</taxon>
        <taxon>Protaetiibacter</taxon>
    </lineage>
</organism>
<sequence length="736" mass="77675">MRTAPRAAGVGPARRGSRLRPGEGRWAQALLVAAALAAALAGLHVTLQGLSWWFVGTAYAASVLLAAALTRSLVRSAFWPPIVSLAAGVALLTLGYAADTALLGIIPTPATLARFGTLVNSGVTSIVEQRVPATPELGIVLLIAVLMVVCAWAADLALATRHPALIAAPLAAILVVPMAIKPGLADAFWYLVTAALYLAVLRIGRRRDSRRVVLVTGGILVLGSLLLPYALPGVDARDAPRVSGLRTGLNPLISLGDDLRRGDPMLALSYTTSAQEPVYLRLTTLETFTGETWGPIVGSAQGGDLTRFPAPTGLGGATPYDEATVDVTVSDVITNWLPAPYPTTSVTGLTGEWFWEPDGLTVRSVETGARGQRYQASFLELAPTSAQLAVATSRDAPAGTLELPDGVPEIIPQTAHAVADGAASSYDKALALQTYLRSEPFEYSEQAPVDEGFDGSGMDALAVFLDRKVGYCVHYASAMAVMARELGIPSRIAVGFQPGDRQFADGSNVYSVSTDDLHAWPELYFDGIGWLRFEPTPGRGAVPDYGTQPVDDPNTPQDESSPTPSALPTSATDARGDRDETPQTPEQLAAQQGASALVSLGVLAAVLLVALTPAGFRAAVRRGRIRRIRQGGDAAAAAWEEVRDTARDVGWSAPESETPRTFAARIAAELGAEGAIGAFRGHVEANAYGRPDAAALSPAELAAVRREILRSADLRTRLRAFLLPPSLLYRWRPDDR</sequence>
<comment type="caution">
    <text evidence="4">The sequence shown here is derived from an EMBL/GenBank/DDBJ whole genome shotgun (WGS) entry which is preliminary data.</text>
</comment>
<evidence type="ECO:0000256" key="2">
    <source>
        <dbReference type="SAM" id="Phobius"/>
    </source>
</evidence>
<dbReference type="Pfam" id="PF11992">
    <property type="entry name" value="TgpA_N"/>
    <property type="match status" value="1"/>
</dbReference>
<feature type="region of interest" description="Disordered" evidence="1">
    <location>
        <begin position="539"/>
        <end position="590"/>
    </location>
</feature>
<feature type="transmembrane region" description="Helical" evidence="2">
    <location>
        <begin position="26"/>
        <end position="45"/>
    </location>
</feature>
<keyword evidence="2" id="KW-0472">Membrane</keyword>
<dbReference type="PANTHER" id="PTHR42736:SF1">
    <property type="entry name" value="PROTEIN-GLUTAMINE GAMMA-GLUTAMYLTRANSFERASE"/>
    <property type="match status" value="1"/>
</dbReference>
<feature type="transmembrane region" description="Helical" evidence="2">
    <location>
        <begin position="596"/>
        <end position="620"/>
    </location>
</feature>
<name>A0ABT1ZI52_9MICO</name>
<dbReference type="Pfam" id="PF01841">
    <property type="entry name" value="Transglut_core"/>
    <property type="match status" value="1"/>
</dbReference>
<feature type="transmembrane region" description="Helical" evidence="2">
    <location>
        <begin position="164"/>
        <end position="181"/>
    </location>
</feature>
<dbReference type="EMBL" id="JANTHX010000008">
    <property type="protein sequence ID" value="MCS0500387.1"/>
    <property type="molecule type" value="Genomic_DNA"/>
</dbReference>
<feature type="transmembrane region" description="Helical" evidence="2">
    <location>
        <begin position="82"/>
        <end position="106"/>
    </location>
</feature>
<protein>
    <submittedName>
        <fullName evidence="4">DUF3488 and transglutaminase-like domain-containing protein</fullName>
    </submittedName>
</protein>
<reference evidence="4 5" key="1">
    <citation type="submission" date="2022-08" db="EMBL/GenBank/DDBJ databases">
        <authorList>
            <person name="Li F."/>
        </authorList>
    </citation>
    <scope>NUCLEOTIDE SEQUENCE [LARGE SCALE GENOMIC DNA]</scope>
    <source>
        <strain evidence="4 5">10F1B-8-1</strain>
    </source>
</reference>
<dbReference type="InterPro" id="IPR021878">
    <property type="entry name" value="TgpA_N"/>
</dbReference>
<dbReference type="Gene3D" id="3.10.620.30">
    <property type="match status" value="1"/>
</dbReference>
<accession>A0ABT1ZI52</accession>
<dbReference type="InterPro" id="IPR002931">
    <property type="entry name" value="Transglutaminase-like"/>
</dbReference>
<feature type="transmembrane region" description="Helical" evidence="2">
    <location>
        <begin position="212"/>
        <end position="231"/>
    </location>
</feature>
<feature type="transmembrane region" description="Helical" evidence="2">
    <location>
        <begin position="137"/>
        <end position="157"/>
    </location>
</feature>